<name>A0AAV5F176_ELECO</name>
<keyword evidence="1" id="KW-0479">Metal-binding</keyword>
<feature type="region of interest" description="Disordered" evidence="2">
    <location>
        <begin position="529"/>
        <end position="573"/>
    </location>
</feature>
<feature type="domain" description="CCHC-type" evidence="3">
    <location>
        <begin position="576"/>
        <end position="589"/>
    </location>
</feature>
<evidence type="ECO:0000259" key="4">
    <source>
        <dbReference type="PROSITE" id="PS50181"/>
    </source>
</evidence>
<feature type="compositionally biased region" description="Basic and acidic residues" evidence="2">
    <location>
        <begin position="430"/>
        <end position="452"/>
    </location>
</feature>
<dbReference type="SUPFAM" id="SSF81383">
    <property type="entry name" value="F-box domain"/>
    <property type="match status" value="1"/>
</dbReference>
<sequence length="683" mass="76276">MPSPRARSTAIGADRLGVLPEGVIHHVLSLVPAHDAVRTCVVARRWRHLWTSAPRILVTGDGWRDAERFLRLVDRLLSLRRGGAAVQSWEFRLDQSDFHPDFDFCYILFFRKWPATRWIERVLGCNVGTLRLSLNHVAAIGLLPDSPLVSQHLTRLELDNVDTDNSSSSVFDFSGCPLLLEMKMEKCYIDVDELSSASLKQLTMVECQFGPNKRTHFSLPSLVSLELNLSSGRAPLLGSMPSLETAIVSLGFQCADTCECEDDYCYDGSRCYKESDGTGCVLLKGLSEATHLQLSSWHRVFVWKRDLKRCPKLTNLKSVLLGDWCIDDDADLSPLICFLQNSLALVKLTLQLSGHVFPWMQLPSVQKEGSHNPLELLHASNSLKISISFALASSTAKDKKIWGVIAILPVTSDGSRLFHYGKTDTEVNHVEARQEQEPEGKGEESANKEQAQDKPCGWTIPHSSIGDEDGYGGMGVTKLTLGGCLFKYYIYGLVNEELQDCLNLNMGGTFAEFINNAIITEDGYHKTYRSTPVTAPFPRLPQQAQQQPKAPHQQQNHGGYRSPQQQNTQAGSYPYYNCGRVGHFSRECRYPKKNNSQNPPRNNNNNNNDNNNNKNNNNKNNNNNNNNKGPTRTGRLNNTALEEIPENSPVLASMFSVQYHAALALFDSKASHNFVSGSFVHKH</sequence>
<dbReference type="InterPro" id="IPR053197">
    <property type="entry name" value="F-box_SCFL_complex_component"/>
</dbReference>
<keyword evidence="6" id="KW-1185">Reference proteome</keyword>
<evidence type="ECO:0000256" key="1">
    <source>
        <dbReference type="PROSITE-ProRule" id="PRU00047"/>
    </source>
</evidence>
<dbReference type="InterPro" id="IPR036047">
    <property type="entry name" value="F-box-like_dom_sf"/>
</dbReference>
<dbReference type="Pfam" id="PF08284">
    <property type="entry name" value="RVP_2"/>
    <property type="match status" value="1"/>
</dbReference>
<proteinExistence type="predicted"/>
<dbReference type="GO" id="GO:0003676">
    <property type="term" value="F:nucleic acid binding"/>
    <property type="evidence" value="ECO:0007669"/>
    <property type="project" value="InterPro"/>
</dbReference>
<dbReference type="PROSITE" id="PS50158">
    <property type="entry name" value="ZF_CCHC"/>
    <property type="match status" value="1"/>
</dbReference>
<dbReference type="InterPro" id="IPR036875">
    <property type="entry name" value="Znf_CCHC_sf"/>
</dbReference>
<reference evidence="5" key="2">
    <citation type="submission" date="2021-12" db="EMBL/GenBank/DDBJ databases">
        <title>Resequencing data analysis of finger millet.</title>
        <authorList>
            <person name="Hatakeyama M."/>
            <person name="Aluri S."/>
            <person name="Balachadran M.T."/>
            <person name="Sivarajan S.R."/>
            <person name="Poveda L."/>
            <person name="Shimizu-Inatsugi R."/>
            <person name="Schlapbach R."/>
            <person name="Sreeman S.M."/>
            <person name="Shimizu K.K."/>
        </authorList>
    </citation>
    <scope>NUCLEOTIDE SEQUENCE</scope>
</reference>
<dbReference type="Pfam" id="PF00098">
    <property type="entry name" value="zf-CCHC"/>
    <property type="match status" value="1"/>
</dbReference>
<dbReference type="PANTHER" id="PTHR34223:SF22">
    <property type="entry name" value="OS11G0208300 PROTEIN"/>
    <property type="match status" value="1"/>
</dbReference>
<dbReference type="SUPFAM" id="SSF57756">
    <property type="entry name" value="Retrovirus zinc finger-like domains"/>
    <property type="match status" value="1"/>
</dbReference>
<keyword evidence="1" id="KW-0863">Zinc-finger</keyword>
<dbReference type="CDD" id="cd22160">
    <property type="entry name" value="F-box_AtFBL13-like"/>
    <property type="match status" value="1"/>
</dbReference>
<organism evidence="5 6">
    <name type="scientific">Eleusine coracana subsp. coracana</name>
    <dbReference type="NCBI Taxonomy" id="191504"/>
    <lineage>
        <taxon>Eukaryota</taxon>
        <taxon>Viridiplantae</taxon>
        <taxon>Streptophyta</taxon>
        <taxon>Embryophyta</taxon>
        <taxon>Tracheophyta</taxon>
        <taxon>Spermatophyta</taxon>
        <taxon>Magnoliopsida</taxon>
        <taxon>Liliopsida</taxon>
        <taxon>Poales</taxon>
        <taxon>Poaceae</taxon>
        <taxon>PACMAD clade</taxon>
        <taxon>Chloridoideae</taxon>
        <taxon>Cynodonteae</taxon>
        <taxon>Eleusininae</taxon>
        <taxon>Eleusine</taxon>
    </lineage>
</organism>
<dbReference type="InterPro" id="IPR001810">
    <property type="entry name" value="F-box_dom"/>
</dbReference>
<dbReference type="InterPro" id="IPR001878">
    <property type="entry name" value="Znf_CCHC"/>
</dbReference>
<reference evidence="5" key="1">
    <citation type="journal article" date="2018" name="DNA Res.">
        <title>Multiple hybrid de novo genome assembly of finger millet, an orphan allotetraploid crop.</title>
        <authorList>
            <person name="Hatakeyama M."/>
            <person name="Aluri S."/>
            <person name="Balachadran M.T."/>
            <person name="Sivarajan S.R."/>
            <person name="Patrignani A."/>
            <person name="Gruter S."/>
            <person name="Poveda L."/>
            <person name="Shimizu-Inatsugi R."/>
            <person name="Baeten J."/>
            <person name="Francoijs K.J."/>
            <person name="Nataraja K.N."/>
            <person name="Reddy Y.A.N."/>
            <person name="Phadnis S."/>
            <person name="Ravikumar R.L."/>
            <person name="Schlapbach R."/>
            <person name="Sreeman S.M."/>
            <person name="Shimizu K.K."/>
        </authorList>
    </citation>
    <scope>NUCLEOTIDE SEQUENCE</scope>
</reference>
<feature type="compositionally biased region" description="Low complexity" evidence="2">
    <location>
        <begin position="593"/>
        <end position="628"/>
    </location>
</feature>
<dbReference type="PROSITE" id="PS50181">
    <property type="entry name" value="FBOX"/>
    <property type="match status" value="1"/>
</dbReference>
<evidence type="ECO:0000313" key="6">
    <source>
        <dbReference type="Proteomes" id="UP001054889"/>
    </source>
</evidence>
<evidence type="ECO:0000259" key="3">
    <source>
        <dbReference type="PROSITE" id="PS50158"/>
    </source>
</evidence>
<comment type="caution">
    <text evidence="5">The sequence shown here is derived from an EMBL/GenBank/DDBJ whole genome shotgun (WGS) entry which is preliminary data.</text>
</comment>
<feature type="domain" description="F-box" evidence="4">
    <location>
        <begin position="13"/>
        <end position="66"/>
    </location>
</feature>
<dbReference type="EMBL" id="BQKI01000080">
    <property type="protein sequence ID" value="GJN28195.1"/>
    <property type="molecule type" value="Genomic_DNA"/>
</dbReference>
<dbReference type="Proteomes" id="UP001054889">
    <property type="component" value="Unassembled WGS sequence"/>
</dbReference>
<dbReference type="Gene3D" id="1.20.1280.50">
    <property type="match status" value="1"/>
</dbReference>
<keyword evidence="1" id="KW-0862">Zinc</keyword>
<evidence type="ECO:0000313" key="5">
    <source>
        <dbReference type="EMBL" id="GJN28195.1"/>
    </source>
</evidence>
<protein>
    <recommendedName>
        <fullName evidence="7">CCHC-type domain-containing protein</fullName>
    </recommendedName>
</protein>
<feature type="compositionally biased region" description="Low complexity" evidence="2">
    <location>
        <begin position="536"/>
        <end position="555"/>
    </location>
</feature>
<dbReference type="InterPro" id="IPR053781">
    <property type="entry name" value="F-box_AtFBL13-like"/>
</dbReference>
<dbReference type="PANTHER" id="PTHR34223">
    <property type="entry name" value="OS11G0201299 PROTEIN"/>
    <property type="match status" value="1"/>
</dbReference>
<evidence type="ECO:0000256" key="2">
    <source>
        <dbReference type="SAM" id="MobiDB-lite"/>
    </source>
</evidence>
<dbReference type="Pfam" id="PF00646">
    <property type="entry name" value="F-box"/>
    <property type="match status" value="1"/>
</dbReference>
<accession>A0AAV5F176</accession>
<evidence type="ECO:0008006" key="7">
    <source>
        <dbReference type="Google" id="ProtNLM"/>
    </source>
</evidence>
<feature type="compositionally biased region" description="Polar residues" evidence="2">
    <location>
        <begin position="562"/>
        <end position="571"/>
    </location>
</feature>
<feature type="region of interest" description="Disordered" evidence="2">
    <location>
        <begin position="589"/>
        <end position="635"/>
    </location>
</feature>
<dbReference type="AlphaFoldDB" id="A0AAV5F176"/>
<feature type="region of interest" description="Disordered" evidence="2">
    <location>
        <begin position="430"/>
        <end position="459"/>
    </location>
</feature>
<gene>
    <name evidence="5" type="primary">gb16292</name>
    <name evidence="5" type="ORF">PR202_gb16292</name>
</gene>
<dbReference type="GO" id="GO:0008270">
    <property type="term" value="F:zinc ion binding"/>
    <property type="evidence" value="ECO:0007669"/>
    <property type="project" value="UniProtKB-KW"/>
</dbReference>